<dbReference type="InterPro" id="IPR047731">
    <property type="entry name" value="Zinc_ribbon_put"/>
</dbReference>
<dbReference type="NCBIfam" id="NF040506">
    <property type="entry name" value="PG0870_Nterm"/>
    <property type="match status" value="1"/>
</dbReference>
<evidence type="ECO:0000313" key="3">
    <source>
        <dbReference type="EMBL" id="OUS10452.1"/>
    </source>
</evidence>
<evidence type="ECO:0000259" key="1">
    <source>
        <dbReference type="Pfam" id="PF19898"/>
    </source>
</evidence>
<evidence type="ECO:0000313" key="4">
    <source>
        <dbReference type="Proteomes" id="UP000196102"/>
    </source>
</evidence>
<dbReference type="AlphaFoldDB" id="A0A1Z8AJD1"/>
<name>A0A1Z8AJD1_9FLAO</name>
<dbReference type="RefSeq" id="WP_303687870.1">
    <property type="nucleotide sequence ID" value="NZ_CAJXYO010000006.1"/>
</dbReference>
<dbReference type="Pfam" id="PF21957">
    <property type="entry name" value="Zn_ribbon_16"/>
    <property type="match status" value="1"/>
</dbReference>
<dbReference type="InterPro" id="IPR034154">
    <property type="entry name" value="TOPRIM_DnaG/twinkle"/>
</dbReference>
<evidence type="ECO:0000259" key="2">
    <source>
        <dbReference type="Pfam" id="PF21957"/>
    </source>
</evidence>
<feature type="domain" description="DUF6371" evidence="1">
    <location>
        <begin position="100"/>
        <end position="252"/>
    </location>
</feature>
<accession>A0A1Z8AJD1</accession>
<dbReference type="Pfam" id="PF19898">
    <property type="entry name" value="DUF6371"/>
    <property type="match status" value="1"/>
</dbReference>
<comment type="caution">
    <text evidence="3">The sequence shown here is derived from an EMBL/GenBank/DDBJ whole genome shotgun (WGS) entry which is preliminary data.</text>
</comment>
<reference evidence="4" key="1">
    <citation type="journal article" date="2017" name="Proc. Natl. Acad. Sci. U.S.A.">
        <title>Simulation of Deepwater Horizon oil plume reveals substrate specialization within a complex community of hydrocarbon-degraders.</title>
        <authorList>
            <person name="Hu P."/>
            <person name="Dubinsky E.A."/>
            <person name="Probst A.J."/>
            <person name="Wang J."/>
            <person name="Sieber C.M.K."/>
            <person name="Tom L.M."/>
            <person name="Gardinali P."/>
            <person name="Banfield J.F."/>
            <person name="Atlas R.M."/>
            <person name="Andersen G.L."/>
        </authorList>
    </citation>
    <scope>NUCLEOTIDE SEQUENCE [LARGE SCALE GENOMIC DNA]</scope>
</reference>
<evidence type="ECO:0008006" key="5">
    <source>
        <dbReference type="Google" id="ProtNLM"/>
    </source>
</evidence>
<organism evidence="3 4">
    <name type="scientific">Nonlabens dokdonensis</name>
    <dbReference type="NCBI Taxonomy" id="328515"/>
    <lineage>
        <taxon>Bacteria</taxon>
        <taxon>Pseudomonadati</taxon>
        <taxon>Bacteroidota</taxon>
        <taxon>Flavobacteriia</taxon>
        <taxon>Flavobacteriales</taxon>
        <taxon>Flavobacteriaceae</taxon>
        <taxon>Nonlabens</taxon>
    </lineage>
</organism>
<proteinExistence type="predicted"/>
<gene>
    <name evidence="3" type="ORF">A9Q93_12930</name>
</gene>
<dbReference type="EMBL" id="MAAX01000196">
    <property type="protein sequence ID" value="OUS10452.1"/>
    <property type="molecule type" value="Genomic_DNA"/>
</dbReference>
<dbReference type="CDD" id="cd01029">
    <property type="entry name" value="TOPRIM_primases"/>
    <property type="match status" value="1"/>
</dbReference>
<sequence length="357" mass="41489">MKYRYALNSSKGKFTCPKCSHKNRFSRYWDKEKQQFISTDVGKCDRPTCGYHLTPKDHFQNTGVNFTSQFSNNYIPLPPAPKDYLNTSLISKYANSYSNNNFISFLCKIFEKPVVKKIILRYLLGSINKPWKDSIIFWEIDNKGILRYGKIMTYHSHNGKRVKEPYNHVGSFHKVYHGKDRNYNYDRCLFGLHLINEDFSKPIAIVESEKTAIIMSEIDPKYIWLACGSINGINEHMFNPISHRKIILFPDLSLPNDKGKTALDYWTEKANKLIKLGFKITVSTFLYVLADPKEKEIGFDIADYYINELLASKQKFTTQEIPKREILLTKKEKQLAALICKNAAVQSLIDTFQLEIE</sequence>
<dbReference type="InterPro" id="IPR045951">
    <property type="entry name" value="DUF6371"/>
</dbReference>
<dbReference type="Proteomes" id="UP000196102">
    <property type="component" value="Unassembled WGS sequence"/>
</dbReference>
<feature type="domain" description="Zinc beta-ribbon finger putative" evidence="2">
    <location>
        <begin position="3"/>
        <end position="62"/>
    </location>
</feature>
<protein>
    <recommendedName>
        <fullName evidence="5">DNA primase</fullName>
    </recommendedName>
</protein>